<dbReference type="EMBL" id="MHCP01000030">
    <property type="protein sequence ID" value="OGY22969.1"/>
    <property type="molecule type" value="Genomic_DNA"/>
</dbReference>
<name>A0A1G1W5N0_9BACT</name>
<keyword evidence="1" id="KW-0472">Membrane</keyword>
<evidence type="ECO:0000313" key="2">
    <source>
        <dbReference type="EMBL" id="OGY22969.1"/>
    </source>
</evidence>
<protein>
    <recommendedName>
        <fullName evidence="4">Peptidase M10 metallopeptidase domain-containing protein</fullName>
    </recommendedName>
</protein>
<proteinExistence type="predicted"/>
<evidence type="ECO:0000313" key="3">
    <source>
        <dbReference type="Proteomes" id="UP000176631"/>
    </source>
</evidence>
<evidence type="ECO:0000256" key="1">
    <source>
        <dbReference type="SAM" id="Phobius"/>
    </source>
</evidence>
<dbReference type="AlphaFoldDB" id="A0A1G1W5N0"/>
<organism evidence="2 3">
    <name type="scientific">Candidatus Woykebacteria bacterium RBG_13_40_15</name>
    <dbReference type="NCBI Taxonomy" id="1802593"/>
    <lineage>
        <taxon>Bacteria</taxon>
        <taxon>Candidatus Woykeibacteriota</taxon>
    </lineage>
</organism>
<comment type="caution">
    <text evidence="2">The sequence shown here is derived from an EMBL/GenBank/DDBJ whole genome shotgun (WGS) entry which is preliminary data.</text>
</comment>
<evidence type="ECO:0008006" key="4">
    <source>
        <dbReference type="Google" id="ProtNLM"/>
    </source>
</evidence>
<keyword evidence="1" id="KW-1133">Transmembrane helix</keyword>
<dbReference type="Proteomes" id="UP000176631">
    <property type="component" value="Unassembled WGS sequence"/>
</dbReference>
<dbReference type="STRING" id="1802593.A2172_03490"/>
<accession>A0A1G1W5N0</accession>
<feature type="transmembrane region" description="Helical" evidence="1">
    <location>
        <begin position="26"/>
        <end position="47"/>
    </location>
</feature>
<dbReference type="SUPFAM" id="SSF55486">
    <property type="entry name" value="Metalloproteases ('zincins'), catalytic domain"/>
    <property type="match status" value="1"/>
</dbReference>
<reference evidence="2 3" key="1">
    <citation type="journal article" date="2016" name="Nat. Commun.">
        <title>Thousands of microbial genomes shed light on interconnected biogeochemical processes in an aquifer system.</title>
        <authorList>
            <person name="Anantharaman K."/>
            <person name="Brown C.T."/>
            <person name="Hug L.A."/>
            <person name="Sharon I."/>
            <person name="Castelle C.J."/>
            <person name="Probst A.J."/>
            <person name="Thomas B.C."/>
            <person name="Singh A."/>
            <person name="Wilkins M.J."/>
            <person name="Karaoz U."/>
            <person name="Brodie E.L."/>
            <person name="Williams K.H."/>
            <person name="Hubbard S.S."/>
            <person name="Banfield J.F."/>
        </authorList>
    </citation>
    <scope>NUCLEOTIDE SEQUENCE [LARGE SCALE GENOMIC DNA]</scope>
</reference>
<gene>
    <name evidence="2" type="ORF">A2172_03490</name>
</gene>
<sequence length="277" mass="31278">METPAQVSATQPPQPEITKSGGGKRLLFFFIVLVLLIGPWVFEFGLLDLLRDQPKDYIPPVATKSAKPKAPTFTKEELIDSFVNTAIFDVKEQEICITRWNKAVVTIGFAQAPTENIKKYVDEYVEQFNSVSNSVKLVGIDQGQADITIQLLSESKYLNVANTERTKKARGFARWEYNKGSCETYTGGAYFNMTQLTAALAQKIIIWHELQHNMGFWGHSELKACTIHGMACDLKEFGEIEKNFIDMLYNSGLPLCSKSHAATTYLLNNWQKKYNDN</sequence>
<keyword evidence="1" id="KW-0812">Transmembrane</keyword>